<organism evidence="1 2">
    <name type="scientific">Spirosoma flavum</name>
    <dbReference type="NCBI Taxonomy" id="2048557"/>
    <lineage>
        <taxon>Bacteria</taxon>
        <taxon>Pseudomonadati</taxon>
        <taxon>Bacteroidota</taxon>
        <taxon>Cytophagia</taxon>
        <taxon>Cytophagales</taxon>
        <taxon>Cytophagaceae</taxon>
        <taxon>Spirosoma</taxon>
    </lineage>
</organism>
<keyword evidence="2" id="KW-1185">Reference proteome</keyword>
<reference evidence="2" key="1">
    <citation type="journal article" date="2019" name="Int. J. Syst. Evol. Microbiol.">
        <title>The Global Catalogue of Microorganisms (GCM) 10K type strain sequencing project: providing services to taxonomists for standard genome sequencing and annotation.</title>
        <authorList>
            <consortium name="The Broad Institute Genomics Platform"/>
            <consortium name="The Broad Institute Genome Sequencing Center for Infectious Disease"/>
            <person name="Wu L."/>
            <person name="Ma J."/>
        </authorList>
    </citation>
    <scope>NUCLEOTIDE SEQUENCE [LARGE SCALE GENOMIC DNA]</scope>
    <source>
        <strain evidence="2">KCTC 52490</strain>
    </source>
</reference>
<dbReference type="RefSeq" id="WP_381508098.1">
    <property type="nucleotide sequence ID" value="NZ_JBHUOM010000043.1"/>
</dbReference>
<evidence type="ECO:0000313" key="2">
    <source>
        <dbReference type="Proteomes" id="UP001597512"/>
    </source>
</evidence>
<protein>
    <submittedName>
        <fullName evidence="1">Uncharacterized protein</fullName>
    </submittedName>
</protein>
<name>A0ABW6AUS0_9BACT</name>
<gene>
    <name evidence="1" type="ORF">ACFS25_28465</name>
</gene>
<sequence length="172" mass="19926">MTDRKTAAIEIDPSIHEQVKTEIKILNNLADLEYNSSLDKKKKKVVKPVQLTLRSYSEAALSYFMKNHIDPRSMGEEKDVLTEVRKLRNNVFSFMQVQERTYLMPFVQDVYELKNKADTLEDTSFDMLNLMEIFIDLLLAGLGLSEQEQEAHKARAAKMFAQKKMNHKPKKG</sequence>
<proteinExistence type="predicted"/>
<dbReference type="Proteomes" id="UP001597512">
    <property type="component" value="Unassembled WGS sequence"/>
</dbReference>
<comment type="caution">
    <text evidence="1">The sequence shown here is derived from an EMBL/GenBank/DDBJ whole genome shotgun (WGS) entry which is preliminary data.</text>
</comment>
<evidence type="ECO:0000313" key="1">
    <source>
        <dbReference type="EMBL" id="MFD2937735.1"/>
    </source>
</evidence>
<accession>A0ABW6AUS0</accession>
<dbReference type="EMBL" id="JBHUOM010000043">
    <property type="protein sequence ID" value="MFD2937735.1"/>
    <property type="molecule type" value="Genomic_DNA"/>
</dbReference>